<dbReference type="AlphaFoldDB" id="A0A3G6J3N6"/>
<keyword evidence="4" id="KW-1015">Disulfide bond</keyword>
<keyword evidence="6" id="KW-0812">Transmembrane</keyword>
<dbReference type="Gene3D" id="3.40.50.1820">
    <property type="entry name" value="alpha/beta hydrolase"/>
    <property type="match status" value="1"/>
</dbReference>
<name>A0A3G6J3N6_9CORY</name>
<evidence type="ECO:0000256" key="1">
    <source>
        <dbReference type="ARBA" id="ARBA00007534"/>
    </source>
</evidence>
<dbReference type="RefSeq" id="WP_123925723.1">
    <property type="nucleotide sequence ID" value="NZ_CP033896.1"/>
</dbReference>
<keyword evidence="8" id="KW-1185">Reference proteome</keyword>
<evidence type="ECO:0000256" key="4">
    <source>
        <dbReference type="ARBA" id="ARBA00023157"/>
    </source>
</evidence>
<sequence>MKKLIPALLALLIIIVIGVGVIHWLDSNRQPAPPPPPGETSAAEQPGQPDWCPTVEILAVPGTWESSPEDDPFNPAFNPNALLLPVTRELQAQHPGTAVKVFTVPYTAQFKNIDSLAEMSYDDSRTEGSNRLTAEILATHRDCPLTDYVLIGFSQGAIIAGDMANTIGTQGIPIPAERIRGVALIADGRREAAIGNHVGTPVGGVGAEISLEPLGDVTKLVMPGATMRGPRPGGFGVLDNKVVEICAPDDHICSAPIDAQDAIFRAKQLIDNSGVHAQYGTNMAVFGTVTTTQWLIDWANQLIGQPPAAPPPPAVTSAPVTSVPPIG</sequence>
<keyword evidence="2" id="KW-0719">Serine esterase</keyword>
<evidence type="ECO:0000256" key="2">
    <source>
        <dbReference type="ARBA" id="ARBA00022487"/>
    </source>
</evidence>
<keyword evidence="6" id="KW-0472">Membrane</keyword>
<evidence type="ECO:0000313" key="7">
    <source>
        <dbReference type="EMBL" id="AZA12552.1"/>
    </source>
</evidence>
<evidence type="ECO:0000313" key="8">
    <source>
        <dbReference type="Proteomes" id="UP000269019"/>
    </source>
</evidence>
<comment type="similarity">
    <text evidence="1">Belongs to the cutinase family.</text>
</comment>
<evidence type="ECO:0000256" key="6">
    <source>
        <dbReference type="SAM" id="Phobius"/>
    </source>
</evidence>
<feature type="transmembrane region" description="Helical" evidence="6">
    <location>
        <begin position="7"/>
        <end position="25"/>
    </location>
</feature>
<protein>
    <submittedName>
        <fullName evidence="7">Cutinase</fullName>
    </submittedName>
</protein>
<organism evidence="7 8">
    <name type="scientific">Corynebacterium choanae</name>
    <dbReference type="NCBI Taxonomy" id="1862358"/>
    <lineage>
        <taxon>Bacteria</taxon>
        <taxon>Bacillati</taxon>
        <taxon>Actinomycetota</taxon>
        <taxon>Actinomycetes</taxon>
        <taxon>Mycobacteriales</taxon>
        <taxon>Corynebacteriaceae</taxon>
        <taxon>Corynebacterium</taxon>
    </lineage>
</organism>
<dbReference type="InterPro" id="IPR000675">
    <property type="entry name" value="Cutinase/axe"/>
</dbReference>
<gene>
    <name evidence="7" type="ORF">CCHOA_00615</name>
</gene>
<feature type="compositionally biased region" description="Low complexity" evidence="5">
    <location>
        <begin position="315"/>
        <end position="327"/>
    </location>
</feature>
<dbReference type="SUPFAM" id="SSF53474">
    <property type="entry name" value="alpha/beta-Hydrolases"/>
    <property type="match status" value="1"/>
</dbReference>
<proteinExistence type="inferred from homology"/>
<accession>A0A3G6J3N6</accession>
<dbReference type="KEGG" id="ccho:CCHOA_00615"/>
<dbReference type="OrthoDB" id="4423762at2"/>
<dbReference type="Pfam" id="PF01083">
    <property type="entry name" value="Cutinase"/>
    <property type="match status" value="1"/>
</dbReference>
<dbReference type="PANTHER" id="PTHR33630:SF9">
    <property type="entry name" value="CUTINASE 4"/>
    <property type="match status" value="1"/>
</dbReference>
<dbReference type="PANTHER" id="PTHR33630">
    <property type="entry name" value="CUTINASE RV1984C-RELATED-RELATED"/>
    <property type="match status" value="1"/>
</dbReference>
<evidence type="ECO:0000256" key="5">
    <source>
        <dbReference type="SAM" id="MobiDB-lite"/>
    </source>
</evidence>
<evidence type="ECO:0000256" key="3">
    <source>
        <dbReference type="ARBA" id="ARBA00022801"/>
    </source>
</evidence>
<reference evidence="7 8" key="1">
    <citation type="submission" date="2018-11" db="EMBL/GenBank/DDBJ databases">
        <authorList>
            <person name="Kleinhagauer T."/>
            <person name="Glaeser S.P."/>
            <person name="Spergser J."/>
            <person name="Ruckert C."/>
            <person name="Kaempfer P."/>
            <person name="Busse H.-J."/>
        </authorList>
    </citation>
    <scope>NUCLEOTIDE SEQUENCE [LARGE SCALE GENOMIC DNA]</scope>
    <source>
        <strain evidence="7 8">200CH</strain>
    </source>
</reference>
<dbReference type="EMBL" id="CP033896">
    <property type="protein sequence ID" value="AZA12552.1"/>
    <property type="molecule type" value="Genomic_DNA"/>
</dbReference>
<feature type="region of interest" description="Disordered" evidence="5">
    <location>
        <begin position="307"/>
        <end position="327"/>
    </location>
</feature>
<keyword evidence="3" id="KW-0378">Hydrolase</keyword>
<dbReference type="GO" id="GO:0052689">
    <property type="term" value="F:carboxylic ester hydrolase activity"/>
    <property type="evidence" value="ECO:0007669"/>
    <property type="project" value="UniProtKB-KW"/>
</dbReference>
<keyword evidence="6" id="KW-1133">Transmembrane helix</keyword>
<dbReference type="Proteomes" id="UP000269019">
    <property type="component" value="Chromosome"/>
</dbReference>
<dbReference type="SMART" id="SM01110">
    <property type="entry name" value="Cutinase"/>
    <property type="match status" value="1"/>
</dbReference>
<dbReference type="InterPro" id="IPR029058">
    <property type="entry name" value="AB_hydrolase_fold"/>
</dbReference>